<sequence length="213" mass="23997">MKPIRKSEVLRYLGYKKHMDISAETDQLVDECIEDLKKVIQPSMTYQRFPLIRHDGILDISGMEISSQSLSKNLENCEEVYLFAATAGIGIDRMIKRAELTNMAKAAIYQAAGAEIVECICDELNEKLAAKVKEEGYFLKPRFSPGYGDTTLELQKDFERLLHMSEIGIHLNASLLMVPSKSVTAFIGITKQKQKRQSGCASCDRLDCPARRE</sequence>
<keyword evidence="2" id="KW-1185">Reference proteome</keyword>
<gene>
    <name evidence="1" type="ORF">SG0102_03490</name>
</gene>
<name>A0A3G9JAK6_9FIRM</name>
<evidence type="ECO:0000313" key="2">
    <source>
        <dbReference type="Proteomes" id="UP000268059"/>
    </source>
</evidence>
<dbReference type="AlphaFoldDB" id="A0A3G9JAK6"/>
<dbReference type="EMBL" id="AP019309">
    <property type="protein sequence ID" value="BBH25415.1"/>
    <property type="molecule type" value="Genomic_DNA"/>
</dbReference>
<dbReference type="Gene3D" id="3.40.109.40">
    <property type="match status" value="1"/>
</dbReference>
<dbReference type="GO" id="GO:0008705">
    <property type="term" value="F:methionine synthase activity"/>
    <property type="evidence" value="ECO:0007669"/>
    <property type="project" value="InterPro"/>
</dbReference>
<proteinExistence type="predicted"/>
<dbReference type="RefSeq" id="WP_125118365.1">
    <property type="nucleotide sequence ID" value="NZ_AP019309.1"/>
</dbReference>
<dbReference type="SUPFAM" id="SSF56507">
    <property type="entry name" value="Methionine synthase activation domain-like"/>
    <property type="match status" value="1"/>
</dbReference>
<organism evidence="1 2">
    <name type="scientific">Intestinibaculum porci</name>
    <dbReference type="NCBI Taxonomy" id="2487118"/>
    <lineage>
        <taxon>Bacteria</taxon>
        <taxon>Bacillati</taxon>
        <taxon>Bacillota</taxon>
        <taxon>Erysipelotrichia</taxon>
        <taxon>Erysipelotrichales</taxon>
        <taxon>Erysipelotrichaceae</taxon>
        <taxon>Intestinibaculum</taxon>
    </lineage>
</organism>
<evidence type="ECO:0000313" key="1">
    <source>
        <dbReference type="EMBL" id="BBH25415.1"/>
    </source>
</evidence>
<dbReference type="InterPro" id="IPR037010">
    <property type="entry name" value="VitB12-dep_Met_synth_activ_sf"/>
</dbReference>
<dbReference type="Proteomes" id="UP000268059">
    <property type="component" value="Chromosome"/>
</dbReference>
<reference evidence="1 2" key="1">
    <citation type="submission" date="2018-11" db="EMBL/GenBank/DDBJ databases">
        <title>Novel Erysipelotrichaceae bacterium isolated from small intestine of a swine.</title>
        <authorList>
            <person name="Kim J.S."/>
            <person name="Choe H."/>
            <person name="Lee Y.R."/>
            <person name="Kim K.M."/>
            <person name="Park D.S."/>
        </authorList>
    </citation>
    <scope>NUCLEOTIDE SEQUENCE [LARGE SCALE GENOMIC DNA]</scope>
    <source>
        <strain evidence="1 2">SG0102</strain>
    </source>
</reference>
<accession>A0A3G9JAK6</accession>
<dbReference type="OrthoDB" id="9816190at2"/>
<dbReference type="InParanoid" id="A0A3G9JAK6"/>
<dbReference type="KEGG" id="ebm:SG0102_03490"/>
<protein>
    <submittedName>
        <fullName evidence="1">Vitamin B12 dependent methionine synthase activation domain protein</fullName>
    </submittedName>
</protein>
<dbReference type="InterPro" id="IPR017342">
    <property type="entry name" value="S-AdoMet-dep_Met_synth_prd"/>
</dbReference>
<dbReference type="PIRSF" id="PIRSF037984">
    <property type="entry name" value="Met_synth_TM0269_prd"/>
    <property type="match status" value="1"/>
</dbReference>